<reference evidence="2" key="1">
    <citation type="journal article" date="2022" name="Mol. Ecol. Resour.">
        <title>The genomes of chicory, endive, great burdock and yacon provide insights into Asteraceae palaeo-polyploidization history and plant inulin production.</title>
        <authorList>
            <person name="Fan W."/>
            <person name="Wang S."/>
            <person name="Wang H."/>
            <person name="Wang A."/>
            <person name="Jiang F."/>
            <person name="Liu H."/>
            <person name="Zhao H."/>
            <person name="Xu D."/>
            <person name="Zhang Y."/>
        </authorList>
    </citation>
    <scope>NUCLEOTIDE SEQUENCE [LARGE SCALE GENOMIC DNA]</scope>
    <source>
        <strain evidence="2">cv. Punajuju</strain>
    </source>
</reference>
<protein>
    <submittedName>
        <fullName evidence="1">Uncharacterized protein</fullName>
    </submittedName>
</protein>
<organism evidence="1 2">
    <name type="scientific">Cichorium intybus</name>
    <name type="common">Chicory</name>
    <dbReference type="NCBI Taxonomy" id="13427"/>
    <lineage>
        <taxon>Eukaryota</taxon>
        <taxon>Viridiplantae</taxon>
        <taxon>Streptophyta</taxon>
        <taxon>Embryophyta</taxon>
        <taxon>Tracheophyta</taxon>
        <taxon>Spermatophyta</taxon>
        <taxon>Magnoliopsida</taxon>
        <taxon>eudicotyledons</taxon>
        <taxon>Gunneridae</taxon>
        <taxon>Pentapetalae</taxon>
        <taxon>asterids</taxon>
        <taxon>campanulids</taxon>
        <taxon>Asterales</taxon>
        <taxon>Asteraceae</taxon>
        <taxon>Cichorioideae</taxon>
        <taxon>Cichorieae</taxon>
        <taxon>Cichoriinae</taxon>
        <taxon>Cichorium</taxon>
    </lineage>
</organism>
<gene>
    <name evidence="1" type="ORF">L2E82_30346</name>
</gene>
<proteinExistence type="predicted"/>
<dbReference type="Proteomes" id="UP001055811">
    <property type="component" value="Linkage Group LG05"/>
</dbReference>
<keyword evidence="2" id="KW-1185">Reference proteome</keyword>
<evidence type="ECO:0000313" key="1">
    <source>
        <dbReference type="EMBL" id="KAI3739932.1"/>
    </source>
</evidence>
<reference evidence="1 2" key="2">
    <citation type="journal article" date="2022" name="Mol. Ecol. Resour.">
        <title>The genomes of chicory, endive, great burdock and yacon provide insights into Asteraceae paleo-polyploidization history and plant inulin production.</title>
        <authorList>
            <person name="Fan W."/>
            <person name="Wang S."/>
            <person name="Wang H."/>
            <person name="Wang A."/>
            <person name="Jiang F."/>
            <person name="Liu H."/>
            <person name="Zhao H."/>
            <person name="Xu D."/>
            <person name="Zhang Y."/>
        </authorList>
    </citation>
    <scope>NUCLEOTIDE SEQUENCE [LARGE SCALE GENOMIC DNA]</scope>
    <source>
        <strain evidence="2">cv. Punajuju</strain>
        <tissue evidence="1">Leaves</tissue>
    </source>
</reference>
<accession>A0ACB9D0T7</accession>
<name>A0ACB9D0T7_CICIN</name>
<sequence length="68" mass="7769">MFENVTAFDHAVRCRSPLCVLGRWLDEDGTKWLVGEDDGLVLSQSRLTVNTFGFLDYLIVGYCYLSDF</sequence>
<evidence type="ECO:0000313" key="2">
    <source>
        <dbReference type="Proteomes" id="UP001055811"/>
    </source>
</evidence>
<dbReference type="EMBL" id="CM042013">
    <property type="protein sequence ID" value="KAI3739932.1"/>
    <property type="molecule type" value="Genomic_DNA"/>
</dbReference>
<comment type="caution">
    <text evidence="1">The sequence shown here is derived from an EMBL/GenBank/DDBJ whole genome shotgun (WGS) entry which is preliminary data.</text>
</comment>